<keyword evidence="4" id="KW-0106">Calcium</keyword>
<gene>
    <name evidence="7" type="ORF">NG895_06055</name>
</gene>
<dbReference type="Gene3D" id="3.30.1120.10">
    <property type="match status" value="1"/>
</dbReference>
<comment type="similarity">
    <text evidence="1">Belongs to the sulfatase family.</text>
</comment>
<keyword evidence="2" id="KW-0479">Metal-binding</keyword>
<dbReference type="PANTHER" id="PTHR42693">
    <property type="entry name" value="ARYLSULFATASE FAMILY MEMBER"/>
    <property type="match status" value="1"/>
</dbReference>
<evidence type="ECO:0000256" key="4">
    <source>
        <dbReference type="ARBA" id="ARBA00022837"/>
    </source>
</evidence>
<dbReference type="Proteomes" id="UP001155241">
    <property type="component" value="Unassembled WGS sequence"/>
</dbReference>
<evidence type="ECO:0000256" key="2">
    <source>
        <dbReference type="ARBA" id="ARBA00022723"/>
    </source>
</evidence>
<sequence>MSRSALLLIFTIVSTAAVSAEPDRTKLPMELAPFEGKIGKTYKESESDWQEPPSAPEGAPNVIVILLDDVGFGQTSTFGGLIPTPHLDKLAGEGIKFNRFHTTAICGPSRAALLTGRNHHECGNGFLMEWATGFPNYSTMLPKETATIGEILKDNGYNTWWYGKNHNTPDWETTVAGPFDRWPTGMGFEYFYGFIGGETHQFYPVLYENTTPIEQEKSPEEGYHFMTDMTDKAIARMKFAKTVAPNKPFFMYFAPGAMHAPHHVTQEWRDKFKGKFDMGWEKYREMVYQNQLEQGIIPAGTKLTPRPDWVPEWDSLNDEQKKLYCAFMENFAGYFAFTDQEIGRLLDAVKELPDAENTMVIYIVGDNGASSEGGADGTLNEIKGFNSLTTSIEDILANIDKLGGPESEPHYPTGWAWAGNTPFQWVKQVASHLGGTRNPMVISWPARIKPDDKPRDAFLHLVDVVPTILEAAHIPMPEEVNGFEQKPLAGKSFLASFSDPDFEGRDQQYFEVFSNRSIYHDGWKANAQHTFPWRQDYAPGNWEKDQWELYNLKEDFSESNDLAEQMPGKLAELKALFAEVAEKKGLYPLDDRGAGRLAEPKPPVPGSVENPKTYTYAAGATRIAEPAAPPMKNKSWTLTANIKTEGEDTEGVVLAFGGVAAGLVLYLDDGVPVFDYNFFEKHTILRGDGPLPAGESVVTVDFDFQGKEPGGPAAVTLSVGGKKVAEAKMEETVGIRFGLDSFGIGEDSGQPVTFDYKPPFKFTGEIEKVVVEVK</sequence>
<reference evidence="7" key="1">
    <citation type="submission" date="2022-06" db="EMBL/GenBank/DDBJ databases">
        <title>Aeoliella straminimaris, a novel planctomycete from sediments.</title>
        <authorList>
            <person name="Vitorino I.R."/>
            <person name="Lage O.M."/>
        </authorList>
    </citation>
    <scope>NUCLEOTIDE SEQUENCE</scope>
    <source>
        <strain evidence="7">ICT_H6.2</strain>
    </source>
</reference>
<dbReference type="InterPro" id="IPR050738">
    <property type="entry name" value="Sulfatase"/>
</dbReference>
<evidence type="ECO:0000259" key="6">
    <source>
        <dbReference type="Pfam" id="PF00884"/>
    </source>
</evidence>
<evidence type="ECO:0000313" key="8">
    <source>
        <dbReference type="Proteomes" id="UP001155241"/>
    </source>
</evidence>
<proteinExistence type="inferred from homology"/>
<feature type="signal peptide" evidence="5">
    <location>
        <begin position="1"/>
        <end position="20"/>
    </location>
</feature>
<evidence type="ECO:0000256" key="1">
    <source>
        <dbReference type="ARBA" id="ARBA00008779"/>
    </source>
</evidence>
<evidence type="ECO:0000313" key="7">
    <source>
        <dbReference type="EMBL" id="MCO6043464.1"/>
    </source>
</evidence>
<evidence type="ECO:0000256" key="5">
    <source>
        <dbReference type="SAM" id="SignalP"/>
    </source>
</evidence>
<dbReference type="InterPro" id="IPR017850">
    <property type="entry name" value="Alkaline_phosphatase_core_sf"/>
</dbReference>
<dbReference type="PANTHER" id="PTHR42693:SF43">
    <property type="entry name" value="BLL2667 PROTEIN"/>
    <property type="match status" value="1"/>
</dbReference>
<dbReference type="Gene3D" id="3.40.720.10">
    <property type="entry name" value="Alkaline Phosphatase, subunit A"/>
    <property type="match status" value="1"/>
</dbReference>
<dbReference type="GO" id="GO:0016787">
    <property type="term" value="F:hydrolase activity"/>
    <property type="evidence" value="ECO:0007669"/>
    <property type="project" value="UniProtKB-KW"/>
</dbReference>
<name>A0A9X2F7V2_9BACT</name>
<evidence type="ECO:0000256" key="3">
    <source>
        <dbReference type="ARBA" id="ARBA00022801"/>
    </source>
</evidence>
<dbReference type="GO" id="GO:0046872">
    <property type="term" value="F:metal ion binding"/>
    <property type="evidence" value="ECO:0007669"/>
    <property type="project" value="UniProtKB-KW"/>
</dbReference>
<organism evidence="7 8">
    <name type="scientific">Aeoliella straminimaris</name>
    <dbReference type="NCBI Taxonomy" id="2954799"/>
    <lineage>
        <taxon>Bacteria</taxon>
        <taxon>Pseudomonadati</taxon>
        <taxon>Planctomycetota</taxon>
        <taxon>Planctomycetia</taxon>
        <taxon>Pirellulales</taxon>
        <taxon>Lacipirellulaceae</taxon>
        <taxon>Aeoliella</taxon>
    </lineage>
</organism>
<feature type="chain" id="PRO_5040900726" evidence="5">
    <location>
        <begin position="21"/>
        <end position="774"/>
    </location>
</feature>
<dbReference type="Pfam" id="PF00884">
    <property type="entry name" value="Sulfatase"/>
    <property type="match status" value="1"/>
</dbReference>
<keyword evidence="3" id="KW-0378">Hydrolase</keyword>
<dbReference type="InterPro" id="IPR024607">
    <property type="entry name" value="Sulfatase_CS"/>
</dbReference>
<dbReference type="PROSITE" id="PS00523">
    <property type="entry name" value="SULFATASE_1"/>
    <property type="match status" value="1"/>
</dbReference>
<dbReference type="RefSeq" id="WP_252851570.1">
    <property type="nucleotide sequence ID" value="NZ_JAMXLR010000024.1"/>
</dbReference>
<keyword evidence="8" id="KW-1185">Reference proteome</keyword>
<dbReference type="InterPro" id="IPR000917">
    <property type="entry name" value="Sulfatase_N"/>
</dbReference>
<dbReference type="AlphaFoldDB" id="A0A9X2F7V2"/>
<dbReference type="EMBL" id="JAMXLR010000024">
    <property type="protein sequence ID" value="MCO6043464.1"/>
    <property type="molecule type" value="Genomic_DNA"/>
</dbReference>
<protein>
    <submittedName>
        <fullName evidence="7">Arylsulfatase</fullName>
    </submittedName>
</protein>
<comment type="caution">
    <text evidence="7">The sequence shown here is derived from an EMBL/GenBank/DDBJ whole genome shotgun (WGS) entry which is preliminary data.</text>
</comment>
<dbReference type="SUPFAM" id="SSF53649">
    <property type="entry name" value="Alkaline phosphatase-like"/>
    <property type="match status" value="1"/>
</dbReference>
<keyword evidence="5" id="KW-0732">Signal</keyword>
<accession>A0A9X2F7V2</accession>
<dbReference type="CDD" id="cd16025">
    <property type="entry name" value="PAS_like"/>
    <property type="match status" value="1"/>
</dbReference>
<feature type="domain" description="Sulfatase N-terminal" evidence="6">
    <location>
        <begin position="60"/>
        <end position="474"/>
    </location>
</feature>